<proteinExistence type="predicted"/>
<dbReference type="KEGG" id="cby:CLM_1669"/>
<gene>
    <name evidence="1" type="ordered locus">CLM_1669</name>
</gene>
<reference evidence="1 2" key="1">
    <citation type="submission" date="2008-10" db="EMBL/GenBank/DDBJ databases">
        <title>Genome sequence of Clostridium botulinum A2 Kyoto.</title>
        <authorList>
            <person name="Shrivastava S."/>
            <person name="Brinkac L.M."/>
            <person name="Brown J.L."/>
            <person name="Bruce D."/>
            <person name="Detter C.C."/>
            <person name="Johnson E.A."/>
            <person name="Munk C.A."/>
            <person name="Smith L.A."/>
            <person name="Smith T.J."/>
            <person name="Sutton G."/>
            <person name="Brettin T.S."/>
        </authorList>
    </citation>
    <scope>NUCLEOTIDE SEQUENCE [LARGE SCALE GENOMIC DNA]</scope>
    <source>
        <strain evidence="2">Kyoto / Type A2</strain>
    </source>
</reference>
<dbReference type="EMBL" id="CP001581">
    <property type="protein sequence ID" value="ACO85066.1"/>
    <property type="molecule type" value="Genomic_DNA"/>
</dbReference>
<dbReference type="HOGENOM" id="CLU_3231625_0_0_9"/>
<organism evidence="1 2">
    <name type="scientific">Clostridium botulinum (strain Kyoto / Type A2)</name>
    <dbReference type="NCBI Taxonomy" id="536232"/>
    <lineage>
        <taxon>Bacteria</taxon>
        <taxon>Bacillati</taxon>
        <taxon>Bacillota</taxon>
        <taxon>Clostridia</taxon>
        <taxon>Eubacteriales</taxon>
        <taxon>Clostridiaceae</taxon>
        <taxon>Clostridium</taxon>
    </lineage>
</organism>
<protein>
    <submittedName>
        <fullName evidence="1">Uncharacterized protein</fullName>
    </submittedName>
</protein>
<accession>C1FMC4</accession>
<dbReference type="AlphaFoldDB" id="C1FMC4"/>
<evidence type="ECO:0000313" key="1">
    <source>
        <dbReference type="EMBL" id="ACO85066.1"/>
    </source>
</evidence>
<name>C1FMC4_CLOBJ</name>
<evidence type="ECO:0000313" key="2">
    <source>
        <dbReference type="Proteomes" id="UP000001374"/>
    </source>
</evidence>
<sequence length="43" mass="5274">MDYYLNLDALQKQFYIESMQYNIKLKVKYDKSKLDYIFGEGKK</sequence>
<dbReference type="Proteomes" id="UP000001374">
    <property type="component" value="Chromosome"/>
</dbReference>